<feature type="transmembrane region" description="Helical" evidence="2">
    <location>
        <begin position="7"/>
        <end position="26"/>
    </location>
</feature>
<dbReference type="PATRIC" id="fig|1703.6.peg.3435"/>
<organism evidence="3 4">
    <name type="scientific">Brevibacterium linens</name>
    <dbReference type="NCBI Taxonomy" id="1703"/>
    <lineage>
        <taxon>Bacteria</taxon>
        <taxon>Bacillati</taxon>
        <taxon>Actinomycetota</taxon>
        <taxon>Actinomycetes</taxon>
        <taxon>Micrococcales</taxon>
        <taxon>Brevibacteriaceae</taxon>
        <taxon>Brevibacterium</taxon>
    </lineage>
</organism>
<gene>
    <name evidence="3" type="ORF">AE0388_0108</name>
</gene>
<keyword evidence="4" id="KW-1185">Reference proteome</keyword>
<dbReference type="AlphaFoldDB" id="A0A0B9AHK8"/>
<evidence type="ECO:0000256" key="2">
    <source>
        <dbReference type="SAM" id="Phobius"/>
    </source>
</evidence>
<accession>A0A0B9AHK8</accession>
<feature type="region of interest" description="Disordered" evidence="1">
    <location>
        <begin position="404"/>
        <end position="428"/>
    </location>
</feature>
<dbReference type="OrthoDB" id="3264966at2"/>
<evidence type="ECO:0000313" key="3">
    <source>
        <dbReference type="EMBL" id="KHS50169.1"/>
    </source>
</evidence>
<dbReference type="EMBL" id="JTJZ01000025">
    <property type="protein sequence ID" value="KHS50169.1"/>
    <property type="molecule type" value="Genomic_DNA"/>
</dbReference>
<keyword evidence="2" id="KW-0812">Transmembrane</keyword>
<evidence type="ECO:0008006" key="5">
    <source>
        <dbReference type="Google" id="ProtNLM"/>
    </source>
</evidence>
<proteinExistence type="predicted"/>
<dbReference type="RefSeq" id="WP_039212665.1">
    <property type="nucleotide sequence ID" value="NZ_JBCLTJ010000002.1"/>
</dbReference>
<dbReference type="STRING" id="1703.BLSMQ_1501"/>
<evidence type="ECO:0000313" key="4">
    <source>
        <dbReference type="Proteomes" id="UP000031488"/>
    </source>
</evidence>
<comment type="caution">
    <text evidence="3">The sequence shown here is derived from an EMBL/GenBank/DDBJ whole genome shotgun (WGS) entry which is preliminary data.</text>
</comment>
<reference evidence="3 4" key="1">
    <citation type="submission" date="2014-11" db="EMBL/GenBank/DDBJ databases">
        <title>Draft Genome Sequence of Brevibacterium linens AE038-8.</title>
        <authorList>
            <person name="Maizel D."/>
            <person name="Utturkar S.M."/>
            <person name="Brown S.D."/>
            <person name="Ferrero M."/>
            <person name="Rosen B.P."/>
        </authorList>
    </citation>
    <scope>NUCLEOTIDE SEQUENCE [LARGE SCALE GENOMIC DNA]</scope>
    <source>
        <strain evidence="3 4">AE038-8</strain>
    </source>
</reference>
<feature type="compositionally biased region" description="Polar residues" evidence="1">
    <location>
        <begin position="410"/>
        <end position="428"/>
    </location>
</feature>
<name>A0A0B9AHK8_BRELN</name>
<dbReference type="Proteomes" id="UP000031488">
    <property type="component" value="Unassembled WGS sequence"/>
</dbReference>
<evidence type="ECO:0000256" key="1">
    <source>
        <dbReference type="SAM" id="MobiDB-lite"/>
    </source>
</evidence>
<keyword evidence="2" id="KW-1133">Transmembrane helix</keyword>
<protein>
    <recommendedName>
        <fullName evidence="5">Secreted protein</fullName>
    </recommendedName>
</protein>
<dbReference type="InterPro" id="IPR043777">
    <property type="entry name" value="DUF5719"/>
</dbReference>
<sequence>MKHQRSIVTFAAIAVPGVLVAMTSFLTPLTPGTLDRSPEQVRMPTADTRVVCPGPLLTASEAEGTDAEFVDDSKVSTRVVSASAPIGAADGSTSSARLQVADLGGSIDFDNPSGQGFVSGDDSIDSTKLVTGFARPGAPALTTGLETVEGSSGDLTGLATLTCAEAASSFRIVAGSGATGSNSQLLLSNPGDVPVQAKVALMTPGGESAEPTELSIKAGKQRAVPLGGLAGGAEALAVDVTVDGGVLAGSIQETVLDGLKPQGIDLAAGGAGADRQQVLTGLSGKDVRVRVANPGGDLAEVSLKAYGPDGEIDIPRSSMTVVGRGVAEADLGDLDATSLVLDSSQRIQAGAFIGKDGEKGAADFGSIPSTDSLAETQILALPRTGESSLQLSPGQGHVQVQGMLDDGSLTDPQSIDLNPTGTTVFNPSDVSDDSVRALVLKGSQSSGSQADGVHATLVVTTEDGISTVVPAPAPAGVAYRDIRLG</sequence>
<dbReference type="Pfam" id="PF18986">
    <property type="entry name" value="DUF5719"/>
    <property type="match status" value="1"/>
</dbReference>
<keyword evidence="2" id="KW-0472">Membrane</keyword>